<proteinExistence type="inferred from homology"/>
<dbReference type="PANTHER" id="PTHR45677">
    <property type="entry name" value="GLUTAMATE DECARBOXYLASE-RELATED"/>
    <property type="match status" value="1"/>
</dbReference>
<dbReference type="InterPro" id="IPR021115">
    <property type="entry name" value="Pyridoxal-P_BS"/>
</dbReference>
<evidence type="ECO:0000256" key="2">
    <source>
        <dbReference type="ARBA" id="ARBA00009533"/>
    </source>
</evidence>
<keyword evidence="5 7" id="KW-0456">Lyase</keyword>
<feature type="modified residue" description="N6-(pyridoxal phosphate)lysine" evidence="6">
    <location>
        <position position="331"/>
    </location>
</feature>
<feature type="compositionally biased region" description="Pro residues" evidence="8">
    <location>
        <begin position="393"/>
        <end position="405"/>
    </location>
</feature>
<dbReference type="OrthoDB" id="392571at2759"/>
<evidence type="ECO:0000313" key="10">
    <source>
        <dbReference type="RefSeq" id="XP_033461939.1"/>
    </source>
</evidence>
<evidence type="ECO:0000256" key="4">
    <source>
        <dbReference type="ARBA" id="ARBA00022898"/>
    </source>
</evidence>
<evidence type="ECO:0000313" key="9">
    <source>
        <dbReference type="Proteomes" id="UP000504637"/>
    </source>
</evidence>
<dbReference type="Proteomes" id="UP000504637">
    <property type="component" value="Unplaced"/>
</dbReference>
<reference evidence="10" key="2">
    <citation type="submission" date="2020-04" db="EMBL/GenBank/DDBJ databases">
        <authorList>
            <consortium name="NCBI Genome Project"/>
        </authorList>
    </citation>
    <scope>NUCLEOTIDE SEQUENCE</scope>
    <source>
        <strain evidence="10">CBS 342.82</strain>
    </source>
</reference>
<dbReference type="GeneID" id="54365191"/>
<sequence length="560" mass="59522">MSNTTSASQPVNAAKREAPIQRAQEADELLTSVKDLITNFIRSADQDASSQASGHGLQVPGGGPRSVLVEHHAPKKLESLLSLSLPDQGLGHEGFLSFTKELLQYSVNTWDQGFLAKLYASTTPVGLAADLLLSALNTNVHVYSVSPALTLVEKRTSRALAALYGWEGPHAGGVSQPGGSAANLSAVVIARNNLFPETKTDGNGTHRFVLFTSAHGHYSLEKAAQMLGLGARAARSVAVDEQGAMRPDALKAAVQAAKEAGETPFFVNATAGTTVLGAYDPLDAIASVCEEFGLWLHVDGSWGGPAIFSDTHKAKLAGSARADSLTVSPHKMLGVPVTCSFLLGKDLRRFHKGMSLPAAYLFHDNDDQTDSAARGLAAAHITDPSPADSLSTPPDPSTNESPPPNAQDIYDLADLVPQCGRRGDSLKLALTWLAIGRSGLADYVDTAFARASELADLVSRHEELRLASTNPPPCLQVCFYYSRGGPEGAKGKKEWNDRVTEQIAKRLVPRGFMTDYAPGDEGKFLRVVVNGQTRRETLEGLVRAVVESGEEVVKGLEEGK</sequence>
<protein>
    <submittedName>
        <fullName evidence="10">Glutamate decarboxylase</fullName>
    </submittedName>
</protein>
<evidence type="ECO:0000256" key="5">
    <source>
        <dbReference type="ARBA" id="ARBA00023239"/>
    </source>
</evidence>
<reference evidence="10" key="1">
    <citation type="submission" date="2020-01" db="EMBL/GenBank/DDBJ databases">
        <authorList>
            <consortium name="DOE Joint Genome Institute"/>
            <person name="Haridas S."/>
            <person name="Albert R."/>
            <person name="Binder M."/>
            <person name="Bloem J."/>
            <person name="Labutti K."/>
            <person name="Salamov A."/>
            <person name="Andreopoulos B."/>
            <person name="Baker S.E."/>
            <person name="Barry K."/>
            <person name="Bills G."/>
            <person name="Bluhm B.H."/>
            <person name="Cannon C."/>
            <person name="Castanera R."/>
            <person name="Culley D.E."/>
            <person name="Daum C."/>
            <person name="Ezra D."/>
            <person name="Gonzalez J.B."/>
            <person name="Henrissat B."/>
            <person name="Kuo A."/>
            <person name="Liang C."/>
            <person name="Lipzen A."/>
            <person name="Lutzoni F."/>
            <person name="Magnuson J."/>
            <person name="Mondo S."/>
            <person name="Nolan M."/>
            <person name="Ohm R."/>
            <person name="Pangilinan J."/>
            <person name="Park H.-J."/>
            <person name="Ramirez L."/>
            <person name="Alfaro M."/>
            <person name="Sun H."/>
            <person name="Tritt A."/>
            <person name="Yoshinaga Y."/>
            <person name="Zwiers L.-H."/>
            <person name="Turgeon B.G."/>
            <person name="Goodwin S.B."/>
            <person name="Spatafora J.W."/>
            <person name="Crous P.W."/>
            <person name="Grigoriev I.V."/>
        </authorList>
    </citation>
    <scope>NUCLEOTIDE SEQUENCE</scope>
    <source>
        <strain evidence="10">CBS 342.82</strain>
    </source>
</reference>
<evidence type="ECO:0000256" key="3">
    <source>
        <dbReference type="ARBA" id="ARBA00022793"/>
    </source>
</evidence>
<gene>
    <name evidence="10" type="ORF">K489DRAFT_407633</name>
</gene>
<dbReference type="AlphaFoldDB" id="A0A6J3MAL4"/>
<dbReference type="GO" id="GO:0019752">
    <property type="term" value="P:carboxylic acid metabolic process"/>
    <property type="evidence" value="ECO:0007669"/>
    <property type="project" value="InterPro"/>
</dbReference>
<accession>A0A6J3MAL4</accession>
<dbReference type="Pfam" id="PF00282">
    <property type="entry name" value="Pyridoxal_deC"/>
    <property type="match status" value="1"/>
</dbReference>
<dbReference type="GO" id="GO:0016831">
    <property type="term" value="F:carboxy-lyase activity"/>
    <property type="evidence" value="ECO:0007669"/>
    <property type="project" value="UniProtKB-KW"/>
</dbReference>
<keyword evidence="3" id="KW-0210">Decarboxylase</keyword>
<name>A0A6J3MAL4_9PEZI</name>
<keyword evidence="4 6" id="KW-0663">Pyridoxal phosphate</keyword>
<dbReference type="Gene3D" id="3.90.1150.170">
    <property type="match status" value="1"/>
</dbReference>
<dbReference type="PANTHER" id="PTHR45677:SF8">
    <property type="entry name" value="CYSTEINE SULFINIC ACID DECARBOXYLASE"/>
    <property type="match status" value="1"/>
</dbReference>
<evidence type="ECO:0000256" key="6">
    <source>
        <dbReference type="PIRSR" id="PIRSR602129-50"/>
    </source>
</evidence>
<dbReference type="GO" id="GO:0005737">
    <property type="term" value="C:cytoplasm"/>
    <property type="evidence" value="ECO:0007669"/>
    <property type="project" value="TreeGrafter"/>
</dbReference>
<dbReference type="InterPro" id="IPR015424">
    <property type="entry name" value="PyrdxlP-dep_Trfase"/>
</dbReference>
<evidence type="ECO:0000256" key="7">
    <source>
        <dbReference type="RuleBase" id="RU000382"/>
    </source>
</evidence>
<dbReference type="InterPro" id="IPR015421">
    <property type="entry name" value="PyrdxlP-dep_Trfase_major"/>
</dbReference>
<keyword evidence="9" id="KW-1185">Reference proteome</keyword>
<dbReference type="GO" id="GO:0030170">
    <property type="term" value="F:pyridoxal phosphate binding"/>
    <property type="evidence" value="ECO:0007669"/>
    <property type="project" value="InterPro"/>
</dbReference>
<dbReference type="InterPro" id="IPR002129">
    <property type="entry name" value="PyrdxlP-dep_de-COase"/>
</dbReference>
<evidence type="ECO:0000256" key="8">
    <source>
        <dbReference type="SAM" id="MobiDB-lite"/>
    </source>
</evidence>
<feature type="region of interest" description="Disordered" evidence="8">
    <location>
        <begin position="47"/>
        <end position="67"/>
    </location>
</feature>
<comment type="cofactor">
    <cofactor evidence="1 6 7">
        <name>pyridoxal 5'-phosphate</name>
        <dbReference type="ChEBI" id="CHEBI:597326"/>
    </cofactor>
</comment>
<reference evidence="10" key="3">
    <citation type="submission" date="2025-08" db="UniProtKB">
        <authorList>
            <consortium name="RefSeq"/>
        </authorList>
    </citation>
    <scope>IDENTIFICATION</scope>
    <source>
        <strain evidence="10">CBS 342.82</strain>
    </source>
</reference>
<feature type="region of interest" description="Disordered" evidence="8">
    <location>
        <begin position="1"/>
        <end position="22"/>
    </location>
</feature>
<dbReference type="SUPFAM" id="SSF53383">
    <property type="entry name" value="PLP-dependent transferases"/>
    <property type="match status" value="1"/>
</dbReference>
<organism evidence="10">
    <name type="scientific">Dissoconium aciculare CBS 342.82</name>
    <dbReference type="NCBI Taxonomy" id="1314786"/>
    <lineage>
        <taxon>Eukaryota</taxon>
        <taxon>Fungi</taxon>
        <taxon>Dikarya</taxon>
        <taxon>Ascomycota</taxon>
        <taxon>Pezizomycotina</taxon>
        <taxon>Dothideomycetes</taxon>
        <taxon>Dothideomycetidae</taxon>
        <taxon>Mycosphaerellales</taxon>
        <taxon>Dissoconiaceae</taxon>
        <taxon>Dissoconium</taxon>
    </lineage>
</organism>
<feature type="compositionally biased region" description="Polar residues" evidence="8">
    <location>
        <begin position="1"/>
        <end position="11"/>
    </location>
</feature>
<dbReference type="Gene3D" id="3.40.640.10">
    <property type="entry name" value="Type I PLP-dependent aspartate aminotransferase-like (Major domain)"/>
    <property type="match status" value="1"/>
</dbReference>
<dbReference type="PROSITE" id="PS00392">
    <property type="entry name" value="DDC_GAD_HDC_YDC"/>
    <property type="match status" value="1"/>
</dbReference>
<comment type="similarity">
    <text evidence="2 7">Belongs to the group II decarboxylase family.</text>
</comment>
<feature type="region of interest" description="Disordered" evidence="8">
    <location>
        <begin position="382"/>
        <end position="408"/>
    </location>
</feature>
<evidence type="ECO:0000256" key="1">
    <source>
        <dbReference type="ARBA" id="ARBA00001933"/>
    </source>
</evidence>
<dbReference type="RefSeq" id="XP_033461939.1">
    <property type="nucleotide sequence ID" value="XM_033607391.1"/>
</dbReference>